<dbReference type="PANTHER" id="PTHR23113:SF368">
    <property type="entry name" value="CELL DIVISION CONTROL PROTEIN 25"/>
    <property type="match status" value="1"/>
</dbReference>
<organism evidence="5 6">
    <name type="scientific">Phaedon cochleariae</name>
    <name type="common">Mustard beetle</name>
    <dbReference type="NCBI Taxonomy" id="80249"/>
    <lineage>
        <taxon>Eukaryota</taxon>
        <taxon>Metazoa</taxon>
        <taxon>Ecdysozoa</taxon>
        <taxon>Arthropoda</taxon>
        <taxon>Hexapoda</taxon>
        <taxon>Insecta</taxon>
        <taxon>Pterygota</taxon>
        <taxon>Neoptera</taxon>
        <taxon>Endopterygota</taxon>
        <taxon>Coleoptera</taxon>
        <taxon>Polyphaga</taxon>
        <taxon>Cucujiformia</taxon>
        <taxon>Chrysomeloidea</taxon>
        <taxon>Chrysomelidae</taxon>
        <taxon>Chrysomelinae</taxon>
        <taxon>Chrysomelini</taxon>
        <taxon>Phaedon</taxon>
    </lineage>
</organism>
<dbReference type="InterPro" id="IPR008937">
    <property type="entry name" value="Ras-like_GEF"/>
</dbReference>
<feature type="region of interest" description="Disordered" evidence="3">
    <location>
        <begin position="475"/>
        <end position="495"/>
    </location>
</feature>
<proteinExistence type="predicted"/>
<dbReference type="PANTHER" id="PTHR23113">
    <property type="entry name" value="GUANINE NUCLEOTIDE EXCHANGE FACTOR"/>
    <property type="match status" value="1"/>
</dbReference>
<dbReference type="GO" id="GO:0005085">
    <property type="term" value="F:guanyl-nucleotide exchange factor activity"/>
    <property type="evidence" value="ECO:0007669"/>
    <property type="project" value="UniProtKB-KW"/>
</dbReference>
<dbReference type="InterPro" id="IPR001895">
    <property type="entry name" value="RASGEF_cat_dom"/>
</dbReference>
<feature type="domain" description="Ras-GEF" evidence="4">
    <location>
        <begin position="549"/>
        <end position="783"/>
    </location>
</feature>
<evidence type="ECO:0000313" key="5">
    <source>
        <dbReference type="EMBL" id="CAH1117516.1"/>
    </source>
</evidence>
<sequence length="870" mass="101034">MSDNRVQKLLFSEYCDFEDMVLIESPFAQTTKDGIGIRQVHLGLTPSKLVLATDVLPPVEYVNFSYFPGIDPEIETFELIAIYPVECVNLSVYRTKRTQALKARFCNNKVLYFELGGFEKRAMFWNLWCERVKFLCPGESGSSRSETSVGTSSTGSTLYLLDKKFVAVNGIKQLWCKFGPNSMYDTNSLNDTVNSQIKLRNKWTDRNLYLGKNFENSEYQPGVDSLAGREFGKAPVSSKAMSKSKYQEIVTYVEEKHLGFGDLVQVNRFGSGVNEGCHAPLYLTVDEYLVPRPYSRHLEVSPTPSSTSVLNYEHLAETAVLSWEFYRVADPEKYKLKHRRRYGLATQPSFLYGFGSWDTSKAAKYSLQLKRAVSWVDLRTPCKEPEIKLHLLKKQLTSSPSFQFLNTDNIGLLSPQKVPVTFFWTPGYRYRPCSVREAYEEKLLQLKKITQYHEACTKRKRKKCSRRFLKKFYHSQNKGHKSDTDDDSNDEPFRKKSRKKKYGFIYNMFNSRIGEVSDLQTKRKPQETPFQCLKRILKVDRSLNAWDFDSTTLAEQLTMIDKDLFLKVGSVELEALLWYRSAKHAPNIAAILTFSQRISSLLATEVLKNDSEKSRARLVARFINVANKCHRMSNFHTCKTVLSGLQSPAVYRLRRTWAYVRKKHSSKYQNFESLCRFYRDPRLATYQKTFFIVSQNYPFLPYIGDIFSRLLGKIPEYQAPTYRLSLARIPSTETTKSYWSKTSEFVEDVIKYPSFMSKLLKVFSISDPLTPTKTRKSIKKAPHRKALKFKGLYEYYTPFGYYEDNRLRNLAETKLFLERCQLGAMNYNFVVNELAKSYLLKARYQEDKSNFYSSFSVESPRNCYELNKNI</sequence>
<dbReference type="OrthoDB" id="6021951at2759"/>
<name>A0A9P0GMI3_PHACE</name>
<reference evidence="5" key="2">
    <citation type="submission" date="2022-10" db="EMBL/GenBank/DDBJ databases">
        <authorList>
            <consortium name="ENA_rothamsted_submissions"/>
            <consortium name="culmorum"/>
            <person name="King R."/>
        </authorList>
    </citation>
    <scope>NUCLEOTIDE SEQUENCE</scope>
</reference>
<evidence type="ECO:0000313" key="6">
    <source>
        <dbReference type="Proteomes" id="UP001153737"/>
    </source>
</evidence>
<reference evidence="5" key="1">
    <citation type="submission" date="2022-01" db="EMBL/GenBank/DDBJ databases">
        <authorList>
            <person name="King R."/>
        </authorList>
    </citation>
    <scope>NUCLEOTIDE SEQUENCE</scope>
</reference>
<protein>
    <recommendedName>
        <fullName evidence="4">Ras-GEF domain-containing protein</fullName>
    </recommendedName>
</protein>
<dbReference type="SUPFAM" id="SSF48366">
    <property type="entry name" value="Ras GEF"/>
    <property type="match status" value="1"/>
</dbReference>
<dbReference type="GO" id="GO:0007265">
    <property type="term" value="P:Ras protein signal transduction"/>
    <property type="evidence" value="ECO:0007669"/>
    <property type="project" value="TreeGrafter"/>
</dbReference>
<evidence type="ECO:0000256" key="2">
    <source>
        <dbReference type="PROSITE-ProRule" id="PRU00168"/>
    </source>
</evidence>
<dbReference type="SMART" id="SM00147">
    <property type="entry name" value="RasGEF"/>
    <property type="match status" value="1"/>
</dbReference>
<keyword evidence="6" id="KW-1185">Reference proteome</keyword>
<dbReference type="AlphaFoldDB" id="A0A9P0GMI3"/>
<dbReference type="GO" id="GO:0005886">
    <property type="term" value="C:plasma membrane"/>
    <property type="evidence" value="ECO:0007669"/>
    <property type="project" value="TreeGrafter"/>
</dbReference>
<evidence type="ECO:0000256" key="1">
    <source>
        <dbReference type="ARBA" id="ARBA00022658"/>
    </source>
</evidence>
<keyword evidence="1 2" id="KW-0344">Guanine-nucleotide releasing factor</keyword>
<evidence type="ECO:0000256" key="3">
    <source>
        <dbReference type="SAM" id="MobiDB-lite"/>
    </source>
</evidence>
<dbReference type="Pfam" id="PF00617">
    <property type="entry name" value="RasGEF"/>
    <property type="match status" value="1"/>
</dbReference>
<accession>A0A9P0GMI3</accession>
<dbReference type="InterPro" id="IPR036964">
    <property type="entry name" value="RASGEF_cat_dom_sf"/>
</dbReference>
<evidence type="ECO:0000259" key="4">
    <source>
        <dbReference type="PROSITE" id="PS50009"/>
    </source>
</evidence>
<dbReference type="PROSITE" id="PS50009">
    <property type="entry name" value="RASGEF_CAT"/>
    <property type="match status" value="1"/>
</dbReference>
<gene>
    <name evidence="5" type="ORF">PHAECO_LOCUS1500</name>
</gene>
<dbReference type="Gene3D" id="1.10.840.10">
    <property type="entry name" value="Ras guanine-nucleotide exchange factors catalytic domain"/>
    <property type="match status" value="1"/>
</dbReference>
<dbReference type="EMBL" id="OU896716">
    <property type="protein sequence ID" value="CAH1117516.1"/>
    <property type="molecule type" value="Genomic_DNA"/>
</dbReference>
<dbReference type="InterPro" id="IPR023578">
    <property type="entry name" value="Ras_GEF_dom_sf"/>
</dbReference>
<dbReference type="Proteomes" id="UP001153737">
    <property type="component" value="Chromosome 10"/>
</dbReference>